<organism evidence="2 3">
    <name type="scientific">Oryza sativa subsp. japonica</name>
    <name type="common">Rice</name>
    <dbReference type="NCBI Taxonomy" id="39947"/>
    <lineage>
        <taxon>Eukaryota</taxon>
        <taxon>Viridiplantae</taxon>
        <taxon>Streptophyta</taxon>
        <taxon>Embryophyta</taxon>
        <taxon>Tracheophyta</taxon>
        <taxon>Spermatophyta</taxon>
        <taxon>Magnoliopsida</taxon>
        <taxon>Liliopsida</taxon>
        <taxon>Poales</taxon>
        <taxon>Poaceae</taxon>
        <taxon>BOP clade</taxon>
        <taxon>Oryzoideae</taxon>
        <taxon>Oryzeae</taxon>
        <taxon>Oryzinae</taxon>
        <taxon>Oryza</taxon>
        <taxon>Oryza sativa</taxon>
    </lineage>
</organism>
<feature type="region of interest" description="Disordered" evidence="1">
    <location>
        <begin position="1"/>
        <end position="50"/>
    </location>
</feature>
<evidence type="ECO:0000313" key="3">
    <source>
        <dbReference type="Proteomes" id="UP000000763"/>
    </source>
</evidence>
<reference evidence="3" key="1">
    <citation type="journal article" date="2005" name="Nature">
        <title>The map-based sequence of the rice genome.</title>
        <authorList>
            <consortium name="International rice genome sequencing project (IRGSP)"/>
            <person name="Matsumoto T."/>
            <person name="Wu J."/>
            <person name="Kanamori H."/>
            <person name="Katayose Y."/>
            <person name="Fujisawa M."/>
            <person name="Namiki N."/>
            <person name="Mizuno H."/>
            <person name="Yamamoto K."/>
            <person name="Antonio B.A."/>
            <person name="Baba T."/>
            <person name="Sakata K."/>
            <person name="Nagamura Y."/>
            <person name="Aoki H."/>
            <person name="Arikawa K."/>
            <person name="Arita K."/>
            <person name="Bito T."/>
            <person name="Chiden Y."/>
            <person name="Fujitsuka N."/>
            <person name="Fukunaka R."/>
            <person name="Hamada M."/>
            <person name="Harada C."/>
            <person name="Hayashi A."/>
            <person name="Hijishita S."/>
            <person name="Honda M."/>
            <person name="Hosokawa S."/>
            <person name="Ichikawa Y."/>
            <person name="Idonuma A."/>
            <person name="Iijima M."/>
            <person name="Ikeda M."/>
            <person name="Ikeno M."/>
            <person name="Ito K."/>
            <person name="Ito S."/>
            <person name="Ito T."/>
            <person name="Ito Y."/>
            <person name="Ito Y."/>
            <person name="Iwabuchi A."/>
            <person name="Kamiya K."/>
            <person name="Karasawa W."/>
            <person name="Kurita K."/>
            <person name="Katagiri S."/>
            <person name="Kikuta A."/>
            <person name="Kobayashi H."/>
            <person name="Kobayashi N."/>
            <person name="Machita K."/>
            <person name="Maehara T."/>
            <person name="Masukawa M."/>
            <person name="Mizubayashi T."/>
            <person name="Mukai Y."/>
            <person name="Nagasaki H."/>
            <person name="Nagata Y."/>
            <person name="Naito S."/>
            <person name="Nakashima M."/>
            <person name="Nakama Y."/>
            <person name="Nakamichi Y."/>
            <person name="Nakamura M."/>
            <person name="Meguro A."/>
            <person name="Negishi M."/>
            <person name="Ohta I."/>
            <person name="Ohta T."/>
            <person name="Okamoto M."/>
            <person name="Ono N."/>
            <person name="Saji S."/>
            <person name="Sakaguchi M."/>
            <person name="Sakai K."/>
            <person name="Shibata M."/>
            <person name="Shimokawa T."/>
            <person name="Song J."/>
            <person name="Takazaki Y."/>
            <person name="Terasawa K."/>
            <person name="Tsugane M."/>
            <person name="Tsuji K."/>
            <person name="Ueda S."/>
            <person name="Waki K."/>
            <person name="Yamagata H."/>
            <person name="Yamamoto M."/>
            <person name="Yamamoto S."/>
            <person name="Yamane H."/>
            <person name="Yoshiki S."/>
            <person name="Yoshihara R."/>
            <person name="Yukawa K."/>
            <person name="Zhong H."/>
            <person name="Yano M."/>
            <person name="Yuan Q."/>
            <person name="Ouyang S."/>
            <person name="Liu J."/>
            <person name="Jones K.M."/>
            <person name="Gansberger K."/>
            <person name="Moffat K."/>
            <person name="Hill J."/>
            <person name="Bera J."/>
            <person name="Fadrosh D."/>
            <person name="Jin S."/>
            <person name="Johri S."/>
            <person name="Kim M."/>
            <person name="Overton L."/>
            <person name="Reardon M."/>
            <person name="Tsitrin T."/>
            <person name="Vuong H."/>
            <person name="Weaver B."/>
            <person name="Ciecko A."/>
            <person name="Tallon L."/>
            <person name="Jackson J."/>
            <person name="Pai G."/>
            <person name="Aken S.V."/>
            <person name="Utterback T."/>
            <person name="Reidmuller S."/>
            <person name="Feldblyum T."/>
            <person name="Hsiao J."/>
            <person name="Zismann V."/>
            <person name="Iobst S."/>
            <person name="de Vazeille A.R."/>
            <person name="Buell C.R."/>
            <person name="Ying K."/>
            <person name="Li Y."/>
            <person name="Lu T."/>
            <person name="Huang Y."/>
            <person name="Zhao Q."/>
            <person name="Feng Q."/>
            <person name="Zhang L."/>
            <person name="Zhu J."/>
            <person name="Weng Q."/>
            <person name="Mu J."/>
            <person name="Lu Y."/>
            <person name="Fan D."/>
            <person name="Liu Y."/>
            <person name="Guan J."/>
            <person name="Zhang Y."/>
            <person name="Yu S."/>
            <person name="Liu X."/>
            <person name="Zhang Y."/>
            <person name="Hong G."/>
            <person name="Han B."/>
            <person name="Choisne N."/>
            <person name="Demange N."/>
            <person name="Orjeda G."/>
            <person name="Samain S."/>
            <person name="Cattolico L."/>
            <person name="Pelletier E."/>
            <person name="Couloux A."/>
            <person name="Segurens B."/>
            <person name="Wincker P."/>
            <person name="D'Hont A."/>
            <person name="Scarpelli C."/>
            <person name="Weissenbach J."/>
            <person name="Salanoubat M."/>
            <person name="Quetier F."/>
            <person name="Yu Y."/>
            <person name="Kim H.R."/>
            <person name="Rambo T."/>
            <person name="Currie J."/>
            <person name="Collura K."/>
            <person name="Luo M."/>
            <person name="Yang T."/>
            <person name="Ammiraju J.S.S."/>
            <person name="Engler F."/>
            <person name="Soderlund C."/>
            <person name="Wing R.A."/>
            <person name="Palmer L.E."/>
            <person name="de la Bastide M."/>
            <person name="Spiegel L."/>
            <person name="Nascimento L."/>
            <person name="Zutavern T."/>
            <person name="O'Shaughnessy A."/>
            <person name="Dike S."/>
            <person name="Dedhia N."/>
            <person name="Preston R."/>
            <person name="Balija V."/>
            <person name="McCombie W.R."/>
            <person name="Chow T."/>
            <person name="Chen H."/>
            <person name="Chung M."/>
            <person name="Chen C."/>
            <person name="Shaw J."/>
            <person name="Wu H."/>
            <person name="Hsiao K."/>
            <person name="Chao Y."/>
            <person name="Chu M."/>
            <person name="Cheng C."/>
            <person name="Hour A."/>
            <person name="Lee P."/>
            <person name="Lin S."/>
            <person name="Lin Y."/>
            <person name="Liou J."/>
            <person name="Liu S."/>
            <person name="Hsing Y."/>
            <person name="Raghuvanshi S."/>
            <person name="Mohanty A."/>
            <person name="Bharti A.K."/>
            <person name="Gaur A."/>
            <person name="Gupta V."/>
            <person name="Kumar D."/>
            <person name="Ravi V."/>
            <person name="Vij S."/>
            <person name="Kapur A."/>
            <person name="Khurana P."/>
            <person name="Khurana P."/>
            <person name="Khurana J.P."/>
            <person name="Tyagi A.K."/>
            <person name="Gaikwad K."/>
            <person name="Singh A."/>
            <person name="Dalal V."/>
            <person name="Srivastava S."/>
            <person name="Dixit A."/>
            <person name="Pal A.K."/>
            <person name="Ghazi I.A."/>
            <person name="Yadav M."/>
            <person name="Pandit A."/>
            <person name="Bhargava A."/>
            <person name="Sureshbabu K."/>
            <person name="Batra K."/>
            <person name="Sharma T.R."/>
            <person name="Mohapatra T."/>
            <person name="Singh N.K."/>
            <person name="Messing J."/>
            <person name="Nelson A.B."/>
            <person name="Fuks G."/>
            <person name="Kavchok S."/>
            <person name="Keizer G."/>
            <person name="Linton E."/>
            <person name="Llaca V."/>
            <person name="Song R."/>
            <person name="Tanyolac B."/>
            <person name="Young S."/>
            <person name="Ho-Il K."/>
            <person name="Hahn J.H."/>
            <person name="Sangsakoo G."/>
            <person name="Vanavichit A."/>
            <person name="de Mattos Luiz.A.T."/>
            <person name="Zimmer P.D."/>
            <person name="Malone G."/>
            <person name="Dellagostin O."/>
            <person name="de Oliveira A.C."/>
            <person name="Bevan M."/>
            <person name="Bancroft I."/>
            <person name="Minx P."/>
            <person name="Cordum H."/>
            <person name="Wilson R."/>
            <person name="Cheng Z."/>
            <person name="Jin W."/>
            <person name="Jiang J."/>
            <person name="Leong S.A."/>
            <person name="Iwama H."/>
            <person name="Gojobori T."/>
            <person name="Itoh T."/>
            <person name="Niimura Y."/>
            <person name="Fujii Y."/>
            <person name="Habara T."/>
            <person name="Sakai H."/>
            <person name="Sato Y."/>
            <person name="Wilson G."/>
            <person name="Kumar K."/>
            <person name="McCouch S."/>
            <person name="Juretic N."/>
            <person name="Hoen D."/>
            <person name="Wright S."/>
            <person name="Bruskiewich R."/>
            <person name="Bureau T."/>
            <person name="Miyao A."/>
            <person name="Hirochika H."/>
            <person name="Nishikawa T."/>
            <person name="Kadowaki K."/>
            <person name="Sugiura M."/>
            <person name="Burr B."/>
            <person name="Sasaki T."/>
        </authorList>
    </citation>
    <scope>NUCLEOTIDE SEQUENCE [LARGE SCALE GENOMIC DNA]</scope>
    <source>
        <strain evidence="3">cv. Nipponbare</strain>
    </source>
</reference>
<name>Q6Z4B4_ORYSJ</name>
<evidence type="ECO:0000256" key="1">
    <source>
        <dbReference type="SAM" id="MobiDB-lite"/>
    </source>
</evidence>
<sequence>MAPTRTPGEKGKKHRRGRRSRSSGKAEQPPPPPPAVDGSIRIGNPSSSPTLRQTANITQLQNFSSISQLQQLLGRQADSGLIEAAAGIETALTLGKPLTASLSSAWHRHSNQIAYASPPERKLTPNKLGEVMTAFQAFQPPARKRTLAAELRNDPAANEGAEMMSWMGTFRLLRANVLD</sequence>
<dbReference type="EMBL" id="AP005185">
    <property type="protein sequence ID" value="BAC83954.1"/>
    <property type="molecule type" value="Genomic_DNA"/>
</dbReference>
<reference evidence="3" key="2">
    <citation type="journal article" date="2008" name="Nucleic Acids Res.">
        <title>The rice annotation project database (RAP-DB): 2008 update.</title>
        <authorList>
            <consortium name="The rice annotation project (RAP)"/>
        </authorList>
    </citation>
    <scope>GENOME REANNOTATION</scope>
    <source>
        <strain evidence="3">cv. Nipponbare</strain>
    </source>
</reference>
<gene>
    <name evidence="2" type="primary">P0409B11.19</name>
</gene>
<protein>
    <submittedName>
        <fullName evidence="2">Uncharacterized protein</fullName>
    </submittedName>
</protein>
<feature type="compositionally biased region" description="Basic residues" evidence="1">
    <location>
        <begin position="11"/>
        <end position="22"/>
    </location>
</feature>
<dbReference type="AlphaFoldDB" id="Q6Z4B4"/>
<evidence type="ECO:0000313" key="2">
    <source>
        <dbReference type="EMBL" id="BAC83954.1"/>
    </source>
</evidence>
<proteinExistence type="predicted"/>
<accession>Q6Z4B4</accession>
<dbReference type="Proteomes" id="UP000000763">
    <property type="component" value="Chromosome 7"/>
</dbReference>